<keyword evidence="2" id="KW-1133">Transmembrane helix</keyword>
<evidence type="ECO:0000256" key="1">
    <source>
        <dbReference type="SAM" id="MobiDB-lite"/>
    </source>
</evidence>
<name>A0A2P8IDU7_SACCR</name>
<dbReference type="AlphaFoldDB" id="A0A2P8IDU7"/>
<feature type="compositionally biased region" description="Basic and acidic residues" evidence="1">
    <location>
        <begin position="67"/>
        <end position="78"/>
    </location>
</feature>
<accession>A0A2P8IDU7</accession>
<protein>
    <submittedName>
        <fullName evidence="3">Uncharacterized protein</fullName>
    </submittedName>
</protein>
<evidence type="ECO:0000313" key="3">
    <source>
        <dbReference type="EMBL" id="PSL56634.1"/>
    </source>
</evidence>
<comment type="caution">
    <text evidence="3">The sequence shown here is derived from an EMBL/GenBank/DDBJ whole genome shotgun (WGS) entry which is preliminary data.</text>
</comment>
<dbReference type="Proteomes" id="UP000241118">
    <property type="component" value="Unassembled WGS sequence"/>
</dbReference>
<keyword evidence="4" id="KW-1185">Reference proteome</keyword>
<keyword evidence="2" id="KW-0472">Membrane</keyword>
<dbReference type="OrthoDB" id="4559844at2"/>
<proteinExistence type="predicted"/>
<sequence length="78" mass="8747">MVDAFEQWWDSVELWLAQLPFPFQFALLMCVLLPLSLGLARLIDRVVDNASTRFNPVPKIPPPGDDAQPRKVGADEPS</sequence>
<evidence type="ECO:0000313" key="4">
    <source>
        <dbReference type="Proteomes" id="UP000241118"/>
    </source>
</evidence>
<organism evidence="3 4">
    <name type="scientific">Saccharothrix carnea</name>
    <dbReference type="NCBI Taxonomy" id="1280637"/>
    <lineage>
        <taxon>Bacteria</taxon>
        <taxon>Bacillati</taxon>
        <taxon>Actinomycetota</taxon>
        <taxon>Actinomycetes</taxon>
        <taxon>Pseudonocardiales</taxon>
        <taxon>Pseudonocardiaceae</taxon>
        <taxon>Saccharothrix</taxon>
    </lineage>
</organism>
<feature type="transmembrane region" description="Helical" evidence="2">
    <location>
        <begin position="23"/>
        <end position="43"/>
    </location>
</feature>
<gene>
    <name evidence="3" type="ORF">B0I31_103387</name>
</gene>
<evidence type="ECO:0000256" key="2">
    <source>
        <dbReference type="SAM" id="Phobius"/>
    </source>
</evidence>
<reference evidence="3 4" key="1">
    <citation type="submission" date="2018-03" db="EMBL/GenBank/DDBJ databases">
        <title>Genomic Encyclopedia of Type Strains, Phase III (KMG-III): the genomes of soil and plant-associated and newly described type strains.</title>
        <authorList>
            <person name="Whitman W."/>
        </authorList>
    </citation>
    <scope>NUCLEOTIDE SEQUENCE [LARGE SCALE GENOMIC DNA]</scope>
    <source>
        <strain evidence="3 4">CGMCC 4.7097</strain>
    </source>
</reference>
<dbReference type="RefSeq" id="WP_106615064.1">
    <property type="nucleotide sequence ID" value="NZ_PYAX01000003.1"/>
</dbReference>
<feature type="region of interest" description="Disordered" evidence="1">
    <location>
        <begin position="53"/>
        <end position="78"/>
    </location>
</feature>
<dbReference type="EMBL" id="PYAX01000003">
    <property type="protein sequence ID" value="PSL56634.1"/>
    <property type="molecule type" value="Genomic_DNA"/>
</dbReference>
<keyword evidence="2" id="KW-0812">Transmembrane</keyword>